<organism evidence="3 4">
    <name type="scientific">Kolteria novifilia</name>
    <dbReference type="NCBI Taxonomy" id="2527975"/>
    <lineage>
        <taxon>Bacteria</taxon>
        <taxon>Pseudomonadati</taxon>
        <taxon>Planctomycetota</taxon>
        <taxon>Planctomycetia</taxon>
        <taxon>Kolteriales</taxon>
        <taxon>Kolteriaceae</taxon>
        <taxon>Kolteria</taxon>
    </lineage>
</organism>
<dbReference type="Proteomes" id="UP000317093">
    <property type="component" value="Chromosome"/>
</dbReference>
<dbReference type="RefSeq" id="WP_419193167.1">
    <property type="nucleotide sequence ID" value="NZ_CP036279.1"/>
</dbReference>
<gene>
    <name evidence="3" type="ORF">Pan216_04270</name>
</gene>
<evidence type="ECO:0000313" key="3">
    <source>
        <dbReference type="EMBL" id="QDU59596.1"/>
    </source>
</evidence>
<reference evidence="3 4" key="1">
    <citation type="submission" date="2019-02" db="EMBL/GenBank/DDBJ databases">
        <title>Deep-cultivation of Planctomycetes and their phenomic and genomic characterization uncovers novel biology.</title>
        <authorList>
            <person name="Wiegand S."/>
            <person name="Jogler M."/>
            <person name="Boedeker C."/>
            <person name="Pinto D."/>
            <person name="Vollmers J."/>
            <person name="Rivas-Marin E."/>
            <person name="Kohn T."/>
            <person name="Peeters S.H."/>
            <person name="Heuer A."/>
            <person name="Rast P."/>
            <person name="Oberbeckmann S."/>
            <person name="Bunk B."/>
            <person name="Jeske O."/>
            <person name="Meyerdierks A."/>
            <person name="Storesund J.E."/>
            <person name="Kallscheuer N."/>
            <person name="Luecker S."/>
            <person name="Lage O.M."/>
            <person name="Pohl T."/>
            <person name="Merkel B.J."/>
            <person name="Hornburger P."/>
            <person name="Mueller R.-W."/>
            <person name="Bruemmer F."/>
            <person name="Labrenz M."/>
            <person name="Spormann A.M."/>
            <person name="Op den Camp H."/>
            <person name="Overmann J."/>
            <person name="Amann R."/>
            <person name="Jetten M.S.M."/>
            <person name="Mascher T."/>
            <person name="Medema M.H."/>
            <person name="Devos D.P."/>
            <person name="Kaster A.-K."/>
            <person name="Ovreas L."/>
            <person name="Rohde M."/>
            <person name="Galperin M.Y."/>
            <person name="Jogler C."/>
        </authorList>
    </citation>
    <scope>NUCLEOTIDE SEQUENCE [LARGE SCALE GENOMIC DNA]</scope>
    <source>
        <strain evidence="3 4">Pan216</strain>
    </source>
</reference>
<feature type="compositionally biased region" description="Basic and acidic residues" evidence="1">
    <location>
        <begin position="35"/>
        <end position="50"/>
    </location>
</feature>
<feature type="region of interest" description="Disordered" evidence="1">
    <location>
        <begin position="158"/>
        <end position="179"/>
    </location>
</feature>
<evidence type="ECO:0008006" key="5">
    <source>
        <dbReference type="Google" id="ProtNLM"/>
    </source>
</evidence>
<feature type="signal peptide" evidence="2">
    <location>
        <begin position="1"/>
        <end position="24"/>
    </location>
</feature>
<dbReference type="EMBL" id="CP036279">
    <property type="protein sequence ID" value="QDU59596.1"/>
    <property type="molecule type" value="Genomic_DNA"/>
</dbReference>
<feature type="chain" id="PRO_5021897547" description="Nickel uptake substrate-specific transmembrane region" evidence="2">
    <location>
        <begin position="25"/>
        <end position="299"/>
    </location>
</feature>
<proteinExistence type="predicted"/>
<evidence type="ECO:0000256" key="2">
    <source>
        <dbReference type="SAM" id="SignalP"/>
    </source>
</evidence>
<accession>A0A518AXY9</accession>
<feature type="compositionally biased region" description="Polar residues" evidence="1">
    <location>
        <begin position="22"/>
        <end position="33"/>
    </location>
</feature>
<name>A0A518AXY9_9BACT</name>
<evidence type="ECO:0000313" key="4">
    <source>
        <dbReference type="Proteomes" id="UP000317093"/>
    </source>
</evidence>
<keyword evidence="4" id="KW-1185">Reference proteome</keyword>
<sequence length="299" mass="31360" precursor="true">MTYVRNLGLGLVAVAIVASGCSKSADPTSTAKQTGAEKESAPAKKEEHAPHGAGPNGGVVFDLGKHHAEFTVDHPKKECMILILGTDEKTPTPVATEELVLTTKETKTEDGTIVAPMTIKMLPKDGKEGKATTFVGTDPGIGNIADFDGTVLAMIDGKPSQGEFSESHGSAGHSHSHGADDALVWEGEPKIHSGTTIRLGHHGEQLRAGTEVEPAVSIERDGKPVSDAKVFNALVSADGKTVLASEVPTVYEPTTEDEPAHYAQGALAIPKDVNKVVIRFRIVLPNAAPVTYDVPVNVE</sequence>
<dbReference type="KEGG" id="knv:Pan216_04270"/>
<feature type="region of interest" description="Disordered" evidence="1">
    <location>
        <begin position="22"/>
        <end position="60"/>
    </location>
</feature>
<protein>
    <recommendedName>
        <fullName evidence="5">Nickel uptake substrate-specific transmembrane region</fullName>
    </recommendedName>
</protein>
<keyword evidence="2" id="KW-0732">Signal</keyword>
<dbReference type="AlphaFoldDB" id="A0A518AXY9"/>
<dbReference type="PROSITE" id="PS51257">
    <property type="entry name" value="PROKAR_LIPOPROTEIN"/>
    <property type="match status" value="1"/>
</dbReference>
<evidence type="ECO:0000256" key="1">
    <source>
        <dbReference type="SAM" id="MobiDB-lite"/>
    </source>
</evidence>